<keyword evidence="8" id="KW-1185">Reference proteome</keyword>
<protein>
    <submittedName>
        <fullName evidence="7">Cobalt/nickel transport system permease protein</fullName>
    </submittedName>
</protein>
<dbReference type="InterPro" id="IPR003339">
    <property type="entry name" value="ABC/ECF_trnsptr_transmembrane"/>
</dbReference>
<dbReference type="PANTHER" id="PTHR43723:SF1">
    <property type="entry name" value="COBALT TRANSPORT PROTEIN CBIQ"/>
    <property type="match status" value="1"/>
</dbReference>
<dbReference type="AlphaFoldDB" id="A0A1M4SY62"/>
<comment type="subcellular location">
    <subcellularLocation>
        <location evidence="1">Cell membrane</location>
        <topology evidence="1">Multi-pass membrane protein</topology>
    </subcellularLocation>
</comment>
<dbReference type="CDD" id="cd16914">
    <property type="entry name" value="EcfT"/>
    <property type="match status" value="1"/>
</dbReference>
<name>A0A1M4SY62_9THEO</name>
<feature type="transmembrane region" description="Helical" evidence="6">
    <location>
        <begin position="21"/>
        <end position="49"/>
    </location>
</feature>
<evidence type="ECO:0000256" key="6">
    <source>
        <dbReference type="SAM" id="Phobius"/>
    </source>
</evidence>
<dbReference type="InterPro" id="IPR012809">
    <property type="entry name" value="ECF_CbiQ"/>
</dbReference>
<reference evidence="8" key="1">
    <citation type="submission" date="2016-11" db="EMBL/GenBank/DDBJ databases">
        <authorList>
            <person name="Varghese N."/>
            <person name="Submissions S."/>
        </authorList>
    </citation>
    <scope>NUCLEOTIDE SEQUENCE [LARGE SCALE GENOMIC DNA]</scope>
    <source>
        <strain evidence="8">DSM 18761</strain>
    </source>
</reference>
<dbReference type="GO" id="GO:0043190">
    <property type="term" value="C:ATP-binding cassette (ABC) transporter complex"/>
    <property type="evidence" value="ECO:0007669"/>
    <property type="project" value="InterPro"/>
</dbReference>
<evidence type="ECO:0000256" key="1">
    <source>
        <dbReference type="ARBA" id="ARBA00004651"/>
    </source>
</evidence>
<organism evidence="7 8">
    <name type="scientific">Thermoanaerobacter uzonensis DSM 18761</name>
    <dbReference type="NCBI Taxonomy" id="1123369"/>
    <lineage>
        <taxon>Bacteria</taxon>
        <taxon>Bacillati</taxon>
        <taxon>Bacillota</taxon>
        <taxon>Clostridia</taxon>
        <taxon>Thermoanaerobacterales</taxon>
        <taxon>Thermoanaerobacteraceae</taxon>
        <taxon>Thermoanaerobacter</taxon>
    </lineage>
</organism>
<feature type="transmembrane region" description="Helical" evidence="6">
    <location>
        <begin position="236"/>
        <end position="253"/>
    </location>
</feature>
<evidence type="ECO:0000256" key="2">
    <source>
        <dbReference type="ARBA" id="ARBA00022475"/>
    </source>
</evidence>
<dbReference type="Proteomes" id="UP000184127">
    <property type="component" value="Unassembled WGS sequence"/>
</dbReference>
<keyword evidence="2" id="KW-1003">Cell membrane</keyword>
<evidence type="ECO:0000313" key="7">
    <source>
        <dbReference type="EMBL" id="SHE37110.1"/>
    </source>
</evidence>
<keyword evidence="4 6" id="KW-1133">Transmembrane helix</keyword>
<proteinExistence type="predicted"/>
<evidence type="ECO:0000256" key="3">
    <source>
        <dbReference type="ARBA" id="ARBA00022692"/>
    </source>
</evidence>
<feature type="transmembrane region" description="Helical" evidence="6">
    <location>
        <begin position="61"/>
        <end position="81"/>
    </location>
</feature>
<dbReference type="RefSeq" id="WP_072966848.1">
    <property type="nucleotide sequence ID" value="NZ_FQUR01000006.1"/>
</dbReference>
<accession>A0A1M4SY62</accession>
<evidence type="ECO:0000313" key="8">
    <source>
        <dbReference type="Proteomes" id="UP000184127"/>
    </source>
</evidence>
<feature type="transmembrane region" description="Helical" evidence="6">
    <location>
        <begin position="114"/>
        <end position="137"/>
    </location>
</feature>
<dbReference type="EMBL" id="FQUR01000006">
    <property type="protein sequence ID" value="SHE37110.1"/>
    <property type="molecule type" value="Genomic_DNA"/>
</dbReference>
<dbReference type="Pfam" id="PF02361">
    <property type="entry name" value="CbiQ"/>
    <property type="match status" value="1"/>
</dbReference>
<gene>
    <name evidence="7" type="ORF">SAMN02745195_00307</name>
</gene>
<dbReference type="PANTHER" id="PTHR43723">
    <property type="entry name" value="COBALT TRANSPORT PROTEIN CBIQ"/>
    <property type="match status" value="1"/>
</dbReference>
<dbReference type="GO" id="GO:0006824">
    <property type="term" value="P:cobalt ion transport"/>
    <property type="evidence" value="ECO:0007669"/>
    <property type="project" value="InterPro"/>
</dbReference>
<evidence type="ECO:0000256" key="4">
    <source>
        <dbReference type="ARBA" id="ARBA00022989"/>
    </source>
</evidence>
<feature type="transmembrane region" description="Helical" evidence="6">
    <location>
        <begin position="88"/>
        <end position="108"/>
    </location>
</feature>
<sequence length="255" mass="28963">MLIDSYAYTNRMYNVHPVEKLLFAFLTMILCFEFDAYTNIAVIILVFVITVFKAKIPAKVYIKLMLIPFSFLIISIITLIINVIGNKSAALISFNILGVTLGITAQGINTAVILFFRTLAIVSCLYFLVLTTPVVDIINILKKLKIPSLFLELLQLIYRFIFVLTQAANEIYISQDSRLGYATLKNGYRSLGLLISSLFIKSYKNSEDLYVALEARGYNGEIKVLSKDYKFCYKNIIFIVLIELILISASMLLRR</sequence>
<dbReference type="NCBIfam" id="TIGR02454">
    <property type="entry name" value="ECF_T_CbiQ"/>
    <property type="match status" value="1"/>
</dbReference>
<keyword evidence="5 6" id="KW-0472">Membrane</keyword>
<evidence type="ECO:0000256" key="5">
    <source>
        <dbReference type="ARBA" id="ARBA00023136"/>
    </source>
</evidence>
<dbReference type="InterPro" id="IPR052770">
    <property type="entry name" value="Cobalt_transport_CbiQ"/>
</dbReference>
<keyword evidence="3 6" id="KW-0812">Transmembrane</keyword>